<dbReference type="Pfam" id="PF00440">
    <property type="entry name" value="TetR_N"/>
    <property type="match status" value="1"/>
</dbReference>
<dbReference type="PANTHER" id="PTHR30055">
    <property type="entry name" value="HTH-TYPE TRANSCRIPTIONAL REGULATOR RUTR"/>
    <property type="match status" value="1"/>
</dbReference>
<gene>
    <name evidence="5" type="ORF">ACFO3J_22860</name>
</gene>
<dbReference type="InterPro" id="IPR009057">
    <property type="entry name" value="Homeodomain-like_sf"/>
</dbReference>
<keyword evidence="1 2" id="KW-0238">DNA-binding</keyword>
<accession>A0ABV8HQS9</accession>
<organism evidence="5 6">
    <name type="scientific">Streptomyces polygonati</name>
    <dbReference type="NCBI Taxonomy" id="1617087"/>
    <lineage>
        <taxon>Bacteria</taxon>
        <taxon>Bacillati</taxon>
        <taxon>Actinomycetota</taxon>
        <taxon>Actinomycetes</taxon>
        <taxon>Kitasatosporales</taxon>
        <taxon>Streptomycetaceae</taxon>
        <taxon>Streptomyces</taxon>
    </lineage>
</organism>
<dbReference type="Pfam" id="PF17929">
    <property type="entry name" value="TetR_C_34"/>
    <property type="match status" value="1"/>
</dbReference>
<sequence>MTNPPQQPAQPAFQRARSPQHKQQRHRAILDAARTLGLRDGVRAVTLTDIAAEAGVHKSAVLRYFETREEVFLQITAEGWQEWAHELRLSLPSGPVPPQVVAARVAATLVNRPLFCDLLAHAPLHLERNVSLDAVRTFKLTALAAVDEIRTVLASALPALAAQQAADLVAAVTALAAALWQTSNPPPTLARLYAQDPRLAHAAVDFPYRLRDLTEATILGLLVQPQPQPQAEPRTS</sequence>
<name>A0ABV8HQS9_9ACTN</name>
<dbReference type="InterPro" id="IPR050109">
    <property type="entry name" value="HTH-type_TetR-like_transc_reg"/>
</dbReference>
<feature type="domain" description="HTH tetR-type" evidence="4">
    <location>
        <begin position="23"/>
        <end position="83"/>
    </location>
</feature>
<dbReference type="SUPFAM" id="SSF46689">
    <property type="entry name" value="Homeodomain-like"/>
    <property type="match status" value="1"/>
</dbReference>
<comment type="caution">
    <text evidence="5">The sequence shown here is derived from an EMBL/GenBank/DDBJ whole genome shotgun (WGS) entry which is preliminary data.</text>
</comment>
<evidence type="ECO:0000313" key="5">
    <source>
        <dbReference type="EMBL" id="MFC4034295.1"/>
    </source>
</evidence>
<evidence type="ECO:0000313" key="6">
    <source>
        <dbReference type="Proteomes" id="UP001595765"/>
    </source>
</evidence>
<proteinExistence type="predicted"/>
<keyword evidence="6" id="KW-1185">Reference proteome</keyword>
<feature type="region of interest" description="Disordered" evidence="3">
    <location>
        <begin position="1"/>
        <end position="24"/>
    </location>
</feature>
<reference evidence="6" key="1">
    <citation type="journal article" date="2019" name="Int. J. Syst. Evol. Microbiol.">
        <title>The Global Catalogue of Microorganisms (GCM) 10K type strain sequencing project: providing services to taxonomists for standard genome sequencing and annotation.</title>
        <authorList>
            <consortium name="The Broad Institute Genomics Platform"/>
            <consortium name="The Broad Institute Genome Sequencing Center for Infectious Disease"/>
            <person name="Wu L."/>
            <person name="Ma J."/>
        </authorList>
    </citation>
    <scope>NUCLEOTIDE SEQUENCE [LARGE SCALE GENOMIC DNA]</scope>
    <source>
        <strain evidence="6">CGMCC 4.7237</strain>
    </source>
</reference>
<dbReference type="InterPro" id="IPR001647">
    <property type="entry name" value="HTH_TetR"/>
</dbReference>
<dbReference type="EMBL" id="JBHSBB010000014">
    <property type="protein sequence ID" value="MFC4034295.1"/>
    <property type="molecule type" value="Genomic_DNA"/>
</dbReference>
<dbReference type="PRINTS" id="PR00455">
    <property type="entry name" value="HTHTETR"/>
</dbReference>
<evidence type="ECO:0000259" key="4">
    <source>
        <dbReference type="PROSITE" id="PS50977"/>
    </source>
</evidence>
<dbReference type="PROSITE" id="PS50977">
    <property type="entry name" value="HTH_TETR_2"/>
    <property type="match status" value="1"/>
</dbReference>
<dbReference type="Gene3D" id="1.10.357.10">
    <property type="entry name" value="Tetracycline Repressor, domain 2"/>
    <property type="match status" value="1"/>
</dbReference>
<protein>
    <submittedName>
        <fullName evidence="5">TetR family transcriptional regulator</fullName>
    </submittedName>
</protein>
<evidence type="ECO:0000256" key="2">
    <source>
        <dbReference type="PROSITE-ProRule" id="PRU00335"/>
    </source>
</evidence>
<dbReference type="RefSeq" id="WP_386432177.1">
    <property type="nucleotide sequence ID" value="NZ_JBHSBB010000014.1"/>
</dbReference>
<evidence type="ECO:0000256" key="1">
    <source>
        <dbReference type="ARBA" id="ARBA00023125"/>
    </source>
</evidence>
<feature type="DNA-binding region" description="H-T-H motif" evidence="2">
    <location>
        <begin position="46"/>
        <end position="65"/>
    </location>
</feature>
<dbReference type="InterPro" id="IPR041483">
    <property type="entry name" value="TetR_C_34"/>
</dbReference>
<dbReference type="Proteomes" id="UP001595765">
    <property type="component" value="Unassembled WGS sequence"/>
</dbReference>
<evidence type="ECO:0000256" key="3">
    <source>
        <dbReference type="SAM" id="MobiDB-lite"/>
    </source>
</evidence>
<dbReference type="PANTHER" id="PTHR30055:SF178">
    <property type="entry name" value="POSSIBLE TRANSCRIPTIONAL REGULATORY PROTEIN"/>
    <property type="match status" value="1"/>
</dbReference>